<reference evidence="1 2" key="1">
    <citation type="journal article" date="2015" name="Nature">
        <title>rRNA introns, odd ribosomes, and small enigmatic genomes across a large radiation of phyla.</title>
        <authorList>
            <person name="Brown C.T."/>
            <person name="Hug L.A."/>
            <person name="Thomas B.C."/>
            <person name="Sharon I."/>
            <person name="Castelle C.J."/>
            <person name="Singh A."/>
            <person name="Wilkins M.J."/>
            <person name="Williams K.H."/>
            <person name="Banfield J.F."/>
        </authorList>
    </citation>
    <scope>NUCLEOTIDE SEQUENCE [LARGE SCALE GENOMIC DNA]</scope>
</reference>
<protein>
    <submittedName>
        <fullName evidence="1">Uncharacterized protein</fullName>
    </submittedName>
</protein>
<evidence type="ECO:0000313" key="2">
    <source>
        <dbReference type="Proteomes" id="UP000034803"/>
    </source>
</evidence>
<dbReference type="EMBL" id="LBOI01000014">
    <property type="protein sequence ID" value="KKP31173.1"/>
    <property type="molecule type" value="Genomic_DNA"/>
</dbReference>
<dbReference type="AlphaFoldDB" id="A0A0F9YIJ5"/>
<proteinExistence type="predicted"/>
<dbReference type="Proteomes" id="UP000034803">
    <property type="component" value="Unassembled WGS sequence"/>
</dbReference>
<sequence length="56" mass="6335">MFKELQKIAHILSAENLREIAVGHVPLGNTEELERTQPTKLDLKVIVPQEKAKESN</sequence>
<comment type="caution">
    <text evidence="1">The sequence shown here is derived from an EMBL/GenBank/DDBJ whole genome shotgun (WGS) entry which is preliminary data.</text>
</comment>
<gene>
    <name evidence="1" type="ORF">UR21_C0014G0003</name>
</gene>
<accession>A0A0F9YIJ5</accession>
<organism evidence="1 2">
    <name type="scientific">Candidatus Woesebacteria bacterium GW2011_GWC2_31_9</name>
    <dbReference type="NCBI Taxonomy" id="1618586"/>
    <lineage>
        <taxon>Bacteria</taxon>
        <taxon>Candidatus Woeseibacteriota</taxon>
    </lineage>
</organism>
<name>A0A0F9YIJ5_9BACT</name>
<evidence type="ECO:0000313" key="1">
    <source>
        <dbReference type="EMBL" id="KKP31173.1"/>
    </source>
</evidence>